<evidence type="ECO:0000256" key="2">
    <source>
        <dbReference type="ARBA" id="ARBA00005748"/>
    </source>
</evidence>
<comment type="subcellular location">
    <subcellularLocation>
        <location evidence="1">Nucleus inner membrane</location>
        <topology evidence="1">Multi-pass membrane protein</topology>
        <orientation evidence="1">Nucleoplasmic side</orientation>
    </subcellularLocation>
</comment>
<evidence type="ECO:0000256" key="5">
    <source>
        <dbReference type="ARBA" id="ARBA00022989"/>
    </source>
</evidence>
<evidence type="ECO:0000256" key="4">
    <source>
        <dbReference type="ARBA" id="ARBA00022729"/>
    </source>
</evidence>
<dbReference type="OrthoDB" id="6239296at2759"/>
<feature type="transmembrane region" description="Helical" evidence="8">
    <location>
        <begin position="104"/>
        <end position="126"/>
    </location>
</feature>
<reference evidence="9" key="1">
    <citation type="submission" date="2019-05" db="EMBL/GenBank/DDBJ databases">
        <title>Annotation for the trematode Fasciolopsis buski.</title>
        <authorList>
            <person name="Choi Y.-J."/>
        </authorList>
    </citation>
    <scope>NUCLEOTIDE SEQUENCE</scope>
    <source>
        <strain evidence="9">HT</strain>
        <tissue evidence="9">Whole worm</tissue>
    </source>
</reference>
<keyword evidence="5 8" id="KW-1133">Transmembrane helix</keyword>
<dbReference type="GO" id="GO:0005637">
    <property type="term" value="C:nuclear inner membrane"/>
    <property type="evidence" value="ECO:0007669"/>
    <property type="project" value="UniProtKB-SubCell"/>
</dbReference>
<dbReference type="EMBL" id="LUCM01001337">
    <property type="protein sequence ID" value="KAA0199076.1"/>
    <property type="molecule type" value="Genomic_DNA"/>
</dbReference>
<keyword evidence="10" id="KW-1185">Reference proteome</keyword>
<proteinExistence type="inferred from homology"/>
<keyword evidence="6 8" id="KW-0472">Membrane</keyword>
<comment type="similarity">
    <text evidence="2">Belongs to the NEMP family.</text>
</comment>
<evidence type="ECO:0000313" key="9">
    <source>
        <dbReference type="EMBL" id="KAA0199076.1"/>
    </source>
</evidence>
<keyword evidence="3 8" id="KW-0812">Transmembrane</keyword>
<dbReference type="PANTHER" id="PTHR13598">
    <property type="entry name" value="AT07567P-RELATED"/>
    <property type="match status" value="1"/>
</dbReference>
<evidence type="ECO:0000313" key="10">
    <source>
        <dbReference type="Proteomes" id="UP000728185"/>
    </source>
</evidence>
<feature type="transmembrane region" description="Helical" evidence="8">
    <location>
        <begin position="82"/>
        <end position="98"/>
    </location>
</feature>
<keyword evidence="7" id="KW-0539">Nucleus</keyword>
<feature type="transmembrane region" description="Helical" evidence="8">
    <location>
        <begin position="138"/>
        <end position="156"/>
    </location>
</feature>
<feature type="transmembrane region" description="Helical" evidence="8">
    <location>
        <begin position="176"/>
        <end position="199"/>
    </location>
</feature>
<comment type="caution">
    <text evidence="9">The sequence shown here is derived from an EMBL/GenBank/DDBJ whole genome shotgun (WGS) entry which is preliminary data.</text>
</comment>
<dbReference type="PANTHER" id="PTHR13598:SF1">
    <property type="entry name" value="AT07567P-RELATED"/>
    <property type="match status" value="1"/>
</dbReference>
<evidence type="ECO:0000256" key="3">
    <source>
        <dbReference type="ARBA" id="ARBA00022692"/>
    </source>
</evidence>
<dbReference type="AlphaFoldDB" id="A0A8E0S808"/>
<feature type="transmembrane region" description="Helical" evidence="8">
    <location>
        <begin position="211"/>
        <end position="229"/>
    </location>
</feature>
<evidence type="ECO:0000256" key="8">
    <source>
        <dbReference type="SAM" id="Phobius"/>
    </source>
</evidence>
<gene>
    <name evidence="9" type="ORF">FBUS_11572</name>
</gene>
<keyword evidence="4" id="KW-0732">Signal</keyword>
<dbReference type="InterPro" id="IPR019358">
    <property type="entry name" value="NEMP_fam"/>
</dbReference>
<dbReference type="Pfam" id="PF10225">
    <property type="entry name" value="NEMP"/>
    <property type="match status" value="1"/>
</dbReference>
<accession>A0A8E0S808</accession>
<evidence type="ECO:0000256" key="7">
    <source>
        <dbReference type="ARBA" id="ARBA00023242"/>
    </source>
</evidence>
<organism evidence="9 10">
    <name type="scientific">Fasciolopsis buskii</name>
    <dbReference type="NCBI Taxonomy" id="27845"/>
    <lineage>
        <taxon>Eukaryota</taxon>
        <taxon>Metazoa</taxon>
        <taxon>Spiralia</taxon>
        <taxon>Lophotrochozoa</taxon>
        <taxon>Platyhelminthes</taxon>
        <taxon>Trematoda</taxon>
        <taxon>Digenea</taxon>
        <taxon>Plagiorchiida</taxon>
        <taxon>Echinostomata</taxon>
        <taxon>Echinostomatoidea</taxon>
        <taxon>Fasciolidae</taxon>
        <taxon>Fasciolopsis</taxon>
    </lineage>
</organism>
<evidence type="ECO:0000256" key="6">
    <source>
        <dbReference type="ARBA" id="ARBA00023136"/>
    </source>
</evidence>
<evidence type="ECO:0000256" key="1">
    <source>
        <dbReference type="ARBA" id="ARBA00004575"/>
    </source>
</evidence>
<name>A0A8E0S808_9TREM</name>
<sequence length="402" mass="45743">MPSVCMHDKTTSENPFAVERFLAFFYPRVLESSKTLTNVTEVNFTLHAFPYSCLVVCRATNQPSCPLTLLVNSTSAFNEMNVLKFALGLLLLVFSDSLSQTITFYYFFGVDMAVFGSLVIALLIFVRMLPLRRSATALQGLFILLGSTFSLPCMLLEYVRSTVFYLLAANMEYTTIYVVTVALLSFISLYWFHLPVMLISRYPRTLVVMKYLLRLVGATLLIHSLYLPFEEATLANLLLSVFFNRLGSKIDQTQSWSPTIASYAPRMIRLLFVIFIVLLVDLCECWRLFSSKHKRRRRKSDWLPSVESDNSVSLTFIPGSHWASSSPYGEPANVSPRYQPGKIGHFIPIYVLRSSRGDFASGTHYGSEKKYGHHSRRSFGLYGIGYYRSSTYSYDLLTDDED</sequence>
<dbReference type="Proteomes" id="UP000728185">
    <property type="component" value="Unassembled WGS sequence"/>
</dbReference>
<feature type="transmembrane region" description="Helical" evidence="8">
    <location>
        <begin position="267"/>
        <end position="289"/>
    </location>
</feature>
<protein>
    <submittedName>
        <fullName evidence="9">Uncharacterized protein</fullName>
    </submittedName>
</protein>